<feature type="transmembrane region" description="Helical" evidence="7">
    <location>
        <begin position="166"/>
        <end position="184"/>
    </location>
</feature>
<gene>
    <name evidence="10" type="ORF">EGT74_05435</name>
</gene>
<dbReference type="CDD" id="cd00082">
    <property type="entry name" value="HisKA"/>
    <property type="match status" value="1"/>
</dbReference>
<dbReference type="CDD" id="cd17546">
    <property type="entry name" value="REC_hyHK_CKI1_RcsC-like"/>
    <property type="match status" value="1"/>
</dbReference>
<dbReference type="InterPro" id="IPR001789">
    <property type="entry name" value="Sig_transdc_resp-reg_receiver"/>
</dbReference>
<dbReference type="InterPro" id="IPR005467">
    <property type="entry name" value="His_kinase_dom"/>
</dbReference>
<keyword evidence="7" id="KW-0472">Membrane</keyword>
<evidence type="ECO:0000313" key="11">
    <source>
        <dbReference type="Proteomes" id="UP000278351"/>
    </source>
</evidence>
<keyword evidence="7" id="KW-0812">Transmembrane</keyword>
<keyword evidence="4" id="KW-0808">Transferase</keyword>
<dbReference type="SUPFAM" id="SSF55874">
    <property type="entry name" value="ATPase domain of HSP90 chaperone/DNA topoisomerase II/histidine kinase"/>
    <property type="match status" value="1"/>
</dbReference>
<evidence type="ECO:0000256" key="6">
    <source>
        <dbReference type="PROSITE-ProRule" id="PRU00169"/>
    </source>
</evidence>
<dbReference type="SMART" id="SM00388">
    <property type="entry name" value="HisKA"/>
    <property type="match status" value="1"/>
</dbReference>
<dbReference type="InterPro" id="IPR003594">
    <property type="entry name" value="HATPase_dom"/>
</dbReference>
<dbReference type="SMART" id="SM00387">
    <property type="entry name" value="HATPase_c"/>
    <property type="match status" value="1"/>
</dbReference>
<feature type="transmembrane region" description="Helical" evidence="7">
    <location>
        <begin position="86"/>
        <end position="104"/>
    </location>
</feature>
<keyword evidence="7" id="KW-1133">Transmembrane helix</keyword>
<proteinExistence type="predicted"/>
<keyword evidence="5" id="KW-0418">Kinase</keyword>
<dbReference type="GO" id="GO:0005886">
    <property type="term" value="C:plasma membrane"/>
    <property type="evidence" value="ECO:0007669"/>
    <property type="project" value="TreeGrafter"/>
</dbReference>
<dbReference type="AlphaFoldDB" id="A0A3N4QAF6"/>
<reference evidence="10 11" key="1">
    <citation type="submission" date="2018-11" db="EMBL/GenBank/DDBJ databases">
        <title>Chitinophaga lutea sp.nov., isolate from arsenic contaminated soil.</title>
        <authorList>
            <person name="Zong Y."/>
        </authorList>
    </citation>
    <scope>NUCLEOTIDE SEQUENCE [LARGE SCALE GENOMIC DNA]</scope>
    <source>
        <strain evidence="10 11">ZY74</strain>
    </source>
</reference>
<protein>
    <recommendedName>
        <fullName evidence="2">histidine kinase</fullName>
        <ecNumber evidence="2">2.7.13.3</ecNumber>
    </recommendedName>
</protein>
<dbReference type="InterPro" id="IPR011006">
    <property type="entry name" value="CheY-like_superfamily"/>
</dbReference>
<feature type="modified residue" description="4-aspartylphosphate" evidence="6">
    <location>
        <position position="498"/>
    </location>
</feature>
<dbReference type="SUPFAM" id="SSF47384">
    <property type="entry name" value="Homodimeric domain of signal transducing histidine kinase"/>
    <property type="match status" value="1"/>
</dbReference>
<dbReference type="EC" id="2.7.13.3" evidence="2"/>
<dbReference type="SMART" id="SM00448">
    <property type="entry name" value="REC"/>
    <property type="match status" value="1"/>
</dbReference>
<dbReference type="CDD" id="cd00075">
    <property type="entry name" value="HATPase"/>
    <property type="match status" value="1"/>
</dbReference>
<keyword evidence="3 6" id="KW-0597">Phosphoprotein</keyword>
<dbReference type="Pfam" id="PF02518">
    <property type="entry name" value="HATPase_c"/>
    <property type="match status" value="1"/>
</dbReference>
<organism evidence="10 11">
    <name type="scientific">Chitinophaga lutea</name>
    <dbReference type="NCBI Taxonomy" id="2488634"/>
    <lineage>
        <taxon>Bacteria</taxon>
        <taxon>Pseudomonadati</taxon>
        <taxon>Bacteroidota</taxon>
        <taxon>Chitinophagia</taxon>
        <taxon>Chitinophagales</taxon>
        <taxon>Chitinophagaceae</taxon>
        <taxon>Chitinophaga</taxon>
    </lineage>
</organism>
<dbReference type="PROSITE" id="PS50110">
    <property type="entry name" value="RESPONSE_REGULATORY"/>
    <property type="match status" value="1"/>
</dbReference>
<evidence type="ECO:0000256" key="5">
    <source>
        <dbReference type="ARBA" id="ARBA00022777"/>
    </source>
</evidence>
<feature type="transmembrane region" description="Helical" evidence="7">
    <location>
        <begin position="32"/>
        <end position="56"/>
    </location>
</feature>
<dbReference type="Pfam" id="PF00072">
    <property type="entry name" value="Response_reg"/>
    <property type="match status" value="1"/>
</dbReference>
<feature type="transmembrane region" description="Helical" evidence="7">
    <location>
        <begin position="134"/>
        <end position="154"/>
    </location>
</feature>
<evidence type="ECO:0000256" key="2">
    <source>
        <dbReference type="ARBA" id="ARBA00012438"/>
    </source>
</evidence>
<dbReference type="PANTHER" id="PTHR43047:SF72">
    <property type="entry name" value="OSMOSENSING HISTIDINE PROTEIN KINASE SLN1"/>
    <property type="match status" value="1"/>
</dbReference>
<evidence type="ECO:0000256" key="3">
    <source>
        <dbReference type="ARBA" id="ARBA00022553"/>
    </source>
</evidence>
<dbReference type="Gene3D" id="1.10.287.130">
    <property type="match status" value="1"/>
</dbReference>
<dbReference type="Gene3D" id="3.30.565.10">
    <property type="entry name" value="Histidine kinase-like ATPase, C-terminal domain"/>
    <property type="match status" value="1"/>
</dbReference>
<dbReference type="InterPro" id="IPR003661">
    <property type="entry name" value="HisK_dim/P_dom"/>
</dbReference>
<evidence type="ECO:0000256" key="1">
    <source>
        <dbReference type="ARBA" id="ARBA00000085"/>
    </source>
</evidence>
<dbReference type="Gene3D" id="3.40.50.2300">
    <property type="match status" value="1"/>
</dbReference>
<dbReference type="Pfam" id="PF00512">
    <property type="entry name" value="HisKA"/>
    <property type="match status" value="1"/>
</dbReference>
<comment type="catalytic activity">
    <reaction evidence="1">
        <text>ATP + protein L-histidine = ADP + protein N-phospho-L-histidine.</text>
        <dbReference type="EC" id="2.7.13.3"/>
    </reaction>
</comment>
<evidence type="ECO:0000256" key="4">
    <source>
        <dbReference type="ARBA" id="ARBA00022679"/>
    </source>
</evidence>
<dbReference type="GO" id="GO:0000155">
    <property type="term" value="F:phosphorelay sensor kinase activity"/>
    <property type="evidence" value="ECO:0007669"/>
    <property type="project" value="InterPro"/>
</dbReference>
<dbReference type="RefSeq" id="WP_123845497.1">
    <property type="nucleotide sequence ID" value="NZ_RPDH01000001.1"/>
</dbReference>
<dbReference type="InterPro" id="IPR036097">
    <property type="entry name" value="HisK_dim/P_sf"/>
</dbReference>
<evidence type="ECO:0000256" key="7">
    <source>
        <dbReference type="SAM" id="Phobius"/>
    </source>
</evidence>
<accession>A0A3N4QAF6</accession>
<evidence type="ECO:0000313" key="10">
    <source>
        <dbReference type="EMBL" id="RPE12980.1"/>
    </source>
</evidence>
<dbReference type="SUPFAM" id="SSF52172">
    <property type="entry name" value="CheY-like"/>
    <property type="match status" value="1"/>
</dbReference>
<dbReference type="InterPro" id="IPR036890">
    <property type="entry name" value="HATPase_C_sf"/>
</dbReference>
<feature type="transmembrane region" description="Helical" evidence="7">
    <location>
        <begin position="110"/>
        <end position="127"/>
    </location>
</feature>
<comment type="caution">
    <text evidence="10">The sequence shown here is derived from an EMBL/GenBank/DDBJ whole genome shotgun (WGS) entry which is preliminary data.</text>
</comment>
<dbReference type="PANTHER" id="PTHR43047">
    <property type="entry name" value="TWO-COMPONENT HISTIDINE PROTEIN KINASE"/>
    <property type="match status" value="1"/>
</dbReference>
<dbReference type="PROSITE" id="PS50109">
    <property type="entry name" value="HIS_KIN"/>
    <property type="match status" value="1"/>
</dbReference>
<dbReference type="InterPro" id="IPR004358">
    <property type="entry name" value="Sig_transdc_His_kin-like_C"/>
</dbReference>
<evidence type="ECO:0000259" key="9">
    <source>
        <dbReference type="PROSITE" id="PS50110"/>
    </source>
</evidence>
<feature type="domain" description="Histidine kinase" evidence="8">
    <location>
        <begin position="208"/>
        <end position="426"/>
    </location>
</feature>
<keyword evidence="11" id="KW-1185">Reference proteome</keyword>
<dbReference type="PRINTS" id="PR00344">
    <property type="entry name" value="BCTRLSENSOR"/>
</dbReference>
<name>A0A3N4QAF6_9BACT</name>
<evidence type="ECO:0000259" key="8">
    <source>
        <dbReference type="PROSITE" id="PS50109"/>
    </source>
</evidence>
<sequence>MSFFGSLQRIVSTIRHAGASGITDEEARRRVIMVNTICLSICVLLALITPVCYVFAASNRVLIPAIFDFAITASVIYMNRRRLYSAASMTIYILQCVAIMYFGLLLSNVVALEAMIIFLIAIIYLIFKDETLRRVALFTAMASLAAMEACNYFKVFEPIPMSSDAIFLLHSMIIWGVLMLILVVSRPYIRSNDELIKANYFKKMFLYQINHEIRTPLNAIYGVAQLLKREIKLDENLESIQPLVDQQLEAIRNTRNIINNVLDMAQIESGNIEKTEKECFMPETFFARILDVNRIIARPRQIRLKLEITQMPEVIYDDLMKVHQIVTNLLANAIKYAGKNSVVELKIRRDGQHWQLQVINTGAQISAEKKAVIFNPFVTDKSKYTEGTGLGLYIAKGKVESLGGTIDLQSTAEGITTFTVTLPLTEGHLEDLQLEEQDADTFDNLENIHVLIAEDNTLNGMLLTGFLSKMGCFPVLVNNGLELIQQAEKQRPDIIIMDYHMEVMDGQEALAWLKKHPRLKEVPVIISTGDSFSETREAFITAGADAFIEKPVNYKSLVKLLKQHLHYNKEASLQ</sequence>
<dbReference type="Proteomes" id="UP000278351">
    <property type="component" value="Unassembled WGS sequence"/>
</dbReference>
<dbReference type="OrthoDB" id="636661at2"/>
<dbReference type="EMBL" id="RPDH01000001">
    <property type="protein sequence ID" value="RPE12980.1"/>
    <property type="molecule type" value="Genomic_DNA"/>
</dbReference>
<dbReference type="GO" id="GO:0009927">
    <property type="term" value="F:histidine phosphotransfer kinase activity"/>
    <property type="evidence" value="ECO:0007669"/>
    <property type="project" value="TreeGrafter"/>
</dbReference>
<feature type="transmembrane region" description="Helical" evidence="7">
    <location>
        <begin position="62"/>
        <end position="79"/>
    </location>
</feature>
<feature type="domain" description="Response regulatory" evidence="9">
    <location>
        <begin position="449"/>
        <end position="565"/>
    </location>
</feature>